<dbReference type="RefSeq" id="WP_162469909.1">
    <property type="nucleotide sequence ID" value="NZ_VJZD01000328.1"/>
</dbReference>
<dbReference type="Pfam" id="PF01740">
    <property type="entry name" value="STAS"/>
    <property type="match status" value="1"/>
</dbReference>
<comment type="caution">
    <text evidence="2">The sequence shown here is derived from an EMBL/GenBank/DDBJ whole genome shotgun (WGS) entry which is preliminary data.</text>
</comment>
<accession>A0A5N8VUD6</accession>
<dbReference type="CDD" id="cd07043">
    <property type="entry name" value="STAS_anti-anti-sigma_factors"/>
    <property type="match status" value="1"/>
</dbReference>
<name>A0A5N8VUD6_9ACTN</name>
<dbReference type="SUPFAM" id="SSF52091">
    <property type="entry name" value="SpoIIaa-like"/>
    <property type="match status" value="1"/>
</dbReference>
<proteinExistence type="predicted"/>
<dbReference type="Gene3D" id="3.30.750.24">
    <property type="entry name" value="STAS domain"/>
    <property type="match status" value="1"/>
</dbReference>
<feature type="domain" description="STAS" evidence="1">
    <location>
        <begin position="6"/>
        <end position="117"/>
    </location>
</feature>
<evidence type="ECO:0000313" key="2">
    <source>
        <dbReference type="EMBL" id="MPY37555.1"/>
    </source>
</evidence>
<dbReference type="PROSITE" id="PS50801">
    <property type="entry name" value="STAS"/>
    <property type="match status" value="1"/>
</dbReference>
<evidence type="ECO:0000259" key="1">
    <source>
        <dbReference type="PROSITE" id="PS50801"/>
    </source>
</evidence>
<dbReference type="InterPro" id="IPR002645">
    <property type="entry name" value="STAS_dom"/>
</dbReference>
<reference evidence="2 3" key="1">
    <citation type="submission" date="2019-07" db="EMBL/GenBank/DDBJ databases">
        <title>New species of Amycolatopsis and Streptomyces.</title>
        <authorList>
            <person name="Duangmal K."/>
            <person name="Teo W.F.A."/>
            <person name="Lipun K."/>
        </authorList>
    </citation>
    <scope>NUCLEOTIDE SEQUENCE [LARGE SCALE GENOMIC DNA]</scope>
    <source>
        <strain evidence="2 3">NBRC 109810</strain>
    </source>
</reference>
<dbReference type="EMBL" id="VJZD01000328">
    <property type="protein sequence ID" value="MPY37555.1"/>
    <property type="molecule type" value="Genomic_DNA"/>
</dbReference>
<dbReference type="InterPro" id="IPR036513">
    <property type="entry name" value="STAS_dom_sf"/>
</dbReference>
<keyword evidence="3" id="KW-1185">Reference proteome</keyword>
<dbReference type="AlphaFoldDB" id="A0A5N8VUD6"/>
<sequence>MTYLPTPCRVRDLPGCTMFTLPPEIDLSNATAVFDAVATAVHARGDRLAMLVLDLTGTRFMDSQGARLVDDVRRLLGPRVPLRVAASPSGVPRRVLELTGVRRDVPVYDDASQARSA</sequence>
<gene>
    <name evidence="2" type="ORF">FNH09_42030</name>
</gene>
<protein>
    <submittedName>
        <fullName evidence="2">STAS domain-containing protein</fullName>
    </submittedName>
</protein>
<dbReference type="Proteomes" id="UP000325849">
    <property type="component" value="Unassembled WGS sequence"/>
</dbReference>
<organism evidence="2 3">
    <name type="scientific">Streptomyces adustus</name>
    <dbReference type="NCBI Taxonomy" id="1609272"/>
    <lineage>
        <taxon>Bacteria</taxon>
        <taxon>Bacillati</taxon>
        <taxon>Actinomycetota</taxon>
        <taxon>Actinomycetes</taxon>
        <taxon>Kitasatosporales</taxon>
        <taxon>Streptomycetaceae</taxon>
        <taxon>Streptomyces</taxon>
    </lineage>
</organism>
<evidence type="ECO:0000313" key="3">
    <source>
        <dbReference type="Proteomes" id="UP000325849"/>
    </source>
</evidence>